<organism evidence="3 4">
    <name type="scientific">Stappia taiwanensis</name>
    <dbReference type="NCBI Taxonomy" id="992267"/>
    <lineage>
        <taxon>Bacteria</taxon>
        <taxon>Pseudomonadati</taxon>
        <taxon>Pseudomonadota</taxon>
        <taxon>Alphaproteobacteria</taxon>
        <taxon>Hyphomicrobiales</taxon>
        <taxon>Stappiaceae</taxon>
        <taxon>Stappia</taxon>
    </lineage>
</organism>
<keyword evidence="4" id="KW-1185">Reference proteome</keyword>
<dbReference type="InterPro" id="IPR045851">
    <property type="entry name" value="AMP-bd_C_sf"/>
</dbReference>
<evidence type="ECO:0000313" key="3">
    <source>
        <dbReference type="EMBL" id="MBA4613554.1"/>
    </source>
</evidence>
<comment type="caution">
    <text evidence="3">The sequence shown here is derived from an EMBL/GenBank/DDBJ whole genome shotgun (WGS) entry which is preliminary data.</text>
</comment>
<sequence>MSPHPISALYRDLDTKRDRVAIHDGATVLRYGALVDLVERAAAALLRQVAPGARIGLCAENSWGNIVAYLAILRAGAVWVPINPNNGAGLNSALMARAGLALALCDDASRASLGDPGAPVIGLDGWLAGPLPAGELPAISGRPEAAFAIKFTGGSTGVPKGVVQTTRSAGAALASLEAFYRFGPEDVHLAVAPLSHGASHYILPVLAAGAAHVVLARPDRSAILAELKRRVSVVFLPPTLIRMLMDEADFGPADFPALRHITYSAAPMAPAVIEEAISRFGPVLSTLYGQTEAPMAITGLTPDQLARPELRATVGFPFPGIDVAVLTEAGEIVARKVTGEVLVRGDLTETFYLDAPDLTAEARFKGWLRTGDIGRIGADGALAIVGRAKEMIITGGYNVYFAEVEQALVAHPGVREACAFGVEDPVWGERLEVAVVTGAPVEELHAFMRERVGPVRTPKQFHRVAGLPRNPVGKVVRTDVRTLVSQEQA</sequence>
<feature type="domain" description="AMP-binding enzyme C-terminal" evidence="2">
    <location>
        <begin position="403"/>
        <end position="474"/>
    </location>
</feature>
<protein>
    <submittedName>
        <fullName evidence="3">AMP-binding protein</fullName>
    </submittedName>
</protein>
<dbReference type="InterPro" id="IPR000873">
    <property type="entry name" value="AMP-dep_synth/lig_dom"/>
</dbReference>
<feature type="domain" description="AMP-dependent synthetase/ligase" evidence="1">
    <location>
        <begin position="14"/>
        <end position="349"/>
    </location>
</feature>
<dbReference type="GO" id="GO:0016878">
    <property type="term" value="F:acid-thiol ligase activity"/>
    <property type="evidence" value="ECO:0007669"/>
    <property type="project" value="UniProtKB-ARBA"/>
</dbReference>
<dbReference type="RefSeq" id="WP_181761749.1">
    <property type="nucleotide sequence ID" value="NZ_BMCR01000004.1"/>
</dbReference>
<evidence type="ECO:0000259" key="2">
    <source>
        <dbReference type="Pfam" id="PF13193"/>
    </source>
</evidence>
<dbReference type="Gene3D" id="3.30.300.30">
    <property type="match status" value="1"/>
</dbReference>
<evidence type="ECO:0000259" key="1">
    <source>
        <dbReference type="Pfam" id="PF00501"/>
    </source>
</evidence>
<dbReference type="InterPro" id="IPR025110">
    <property type="entry name" value="AMP-bd_C"/>
</dbReference>
<dbReference type="Proteomes" id="UP000559404">
    <property type="component" value="Unassembled WGS sequence"/>
</dbReference>
<dbReference type="AlphaFoldDB" id="A0A838Y2Z2"/>
<dbReference type="PROSITE" id="PS00455">
    <property type="entry name" value="AMP_BINDING"/>
    <property type="match status" value="1"/>
</dbReference>
<name>A0A838Y2Z2_9HYPH</name>
<dbReference type="PANTHER" id="PTHR43767:SF1">
    <property type="entry name" value="NONRIBOSOMAL PEPTIDE SYNTHASE PES1 (EUROFUNG)-RELATED"/>
    <property type="match status" value="1"/>
</dbReference>
<dbReference type="InterPro" id="IPR050237">
    <property type="entry name" value="ATP-dep_AMP-bd_enzyme"/>
</dbReference>
<gene>
    <name evidence="3" type="ORF">H1W37_17995</name>
</gene>
<dbReference type="PANTHER" id="PTHR43767">
    <property type="entry name" value="LONG-CHAIN-FATTY-ACID--COA LIGASE"/>
    <property type="match status" value="1"/>
</dbReference>
<dbReference type="EMBL" id="JACEON010000020">
    <property type="protein sequence ID" value="MBA4613554.1"/>
    <property type="molecule type" value="Genomic_DNA"/>
</dbReference>
<dbReference type="InterPro" id="IPR042099">
    <property type="entry name" value="ANL_N_sf"/>
</dbReference>
<dbReference type="InterPro" id="IPR020845">
    <property type="entry name" value="AMP-binding_CS"/>
</dbReference>
<evidence type="ECO:0000313" key="4">
    <source>
        <dbReference type="Proteomes" id="UP000559404"/>
    </source>
</evidence>
<dbReference type="Pfam" id="PF13193">
    <property type="entry name" value="AMP-binding_C"/>
    <property type="match status" value="1"/>
</dbReference>
<accession>A0A838Y2Z2</accession>
<dbReference type="Pfam" id="PF00501">
    <property type="entry name" value="AMP-binding"/>
    <property type="match status" value="1"/>
</dbReference>
<proteinExistence type="predicted"/>
<dbReference type="Gene3D" id="3.40.50.12780">
    <property type="entry name" value="N-terminal domain of ligase-like"/>
    <property type="match status" value="1"/>
</dbReference>
<reference evidence="3 4" key="1">
    <citation type="submission" date="2020-07" db="EMBL/GenBank/DDBJ databases">
        <authorList>
            <person name="Li M."/>
        </authorList>
    </citation>
    <scope>NUCLEOTIDE SEQUENCE [LARGE SCALE GENOMIC DNA]</scope>
    <source>
        <strain evidence="3 4">DSM 23284</strain>
    </source>
</reference>
<reference evidence="3 4" key="2">
    <citation type="submission" date="2020-08" db="EMBL/GenBank/DDBJ databases">
        <title>Stappia taiwanensis sp. nov., isolated from a coastal thermal spring.</title>
        <authorList>
            <person name="Kampfer P."/>
        </authorList>
    </citation>
    <scope>NUCLEOTIDE SEQUENCE [LARGE SCALE GENOMIC DNA]</scope>
    <source>
        <strain evidence="3 4">DSM 23284</strain>
    </source>
</reference>
<dbReference type="SUPFAM" id="SSF56801">
    <property type="entry name" value="Acetyl-CoA synthetase-like"/>
    <property type="match status" value="1"/>
</dbReference>